<dbReference type="InterPro" id="IPR004485">
    <property type="entry name" value="Cobalamin_biosynth_CobD/CbiB"/>
</dbReference>
<reference evidence="10" key="1">
    <citation type="journal article" date="2012" name="PLoS ONE">
        <title>Gene sets for utilization of primary and secondary nutrition supplies in the distal gut of endangered iberian lynx.</title>
        <authorList>
            <person name="Alcaide M."/>
            <person name="Messina E."/>
            <person name="Richter M."/>
            <person name="Bargiela R."/>
            <person name="Peplies J."/>
            <person name="Huws S.A."/>
            <person name="Newbold C.J."/>
            <person name="Golyshin P.N."/>
            <person name="Simon M.A."/>
            <person name="Lopez G."/>
            <person name="Yakimov M.M."/>
            <person name="Ferrer M."/>
        </authorList>
    </citation>
    <scope>NUCLEOTIDE SEQUENCE</scope>
</reference>
<feature type="transmembrane region" description="Helical" evidence="9">
    <location>
        <begin position="101"/>
        <end position="119"/>
    </location>
</feature>
<evidence type="ECO:0000256" key="5">
    <source>
        <dbReference type="ARBA" id="ARBA00022573"/>
    </source>
</evidence>
<proteinExistence type="inferred from homology"/>
<dbReference type="PANTHER" id="PTHR34308:SF1">
    <property type="entry name" value="COBALAMIN BIOSYNTHESIS PROTEIN CBIB"/>
    <property type="match status" value="1"/>
</dbReference>
<comment type="caution">
    <text evidence="10">The sequence shown here is derived from an EMBL/GenBank/DDBJ whole genome shotgun (WGS) entry which is preliminary data.</text>
</comment>
<evidence type="ECO:0000256" key="2">
    <source>
        <dbReference type="ARBA" id="ARBA00004953"/>
    </source>
</evidence>
<keyword evidence="5" id="KW-0169">Cobalamin biosynthesis</keyword>
<dbReference type="GO" id="GO:0048472">
    <property type="term" value="F:threonine-phosphate decarboxylase activity"/>
    <property type="evidence" value="ECO:0007669"/>
    <property type="project" value="InterPro"/>
</dbReference>
<comment type="subcellular location">
    <subcellularLocation>
        <location evidence="1">Cell membrane</location>
        <topology evidence="1">Multi-pass membrane protein</topology>
    </subcellularLocation>
</comment>
<dbReference type="EMBL" id="AMCI01006192">
    <property type="protein sequence ID" value="EJW94755.1"/>
    <property type="molecule type" value="Genomic_DNA"/>
</dbReference>
<name>J9C4L4_9ZZZZ</name>
<gene>
    <name evidence="10" type="ORF">EVA_17138</name>
</gene>
<dbReference type="AlphaFoldDB" id="J9C4L4"/>
<dbReference type="GO" id="GO:0009236">
    <property type="term" value="P:cobalamin biosynthetic process"/>
    <property type="evidence" value="ECO:0007669"/>
    <property type="project" value="UniProtKB-UniPathway"/>
</dbReference>
<comment type="similarity">
    <text evidence="3">Belongs to the CobD/CbiB family.</text>
</comment>
<sequence>MVVIVLTLSFVIPLLVLFAAYYFVNPWFGFALETIMCYQIFATKCLRDESMKVYYALQNNDLVDARLKLSWIVGRDTKELSETEVIKGAVETVAENTADGIIAPMLYMFIGGVPLAFLYKGINTMDSMVGYKNDKYMYFGRCAAKLDDLANLIPARITGIVMIVASYFLNLNAKGAWKVFW</sequence>
<organism evidence="10">
    <name type="scientific">gut metagenome</name>
    <dbReference type="NCBI Taxonomy" id="749906"/>
    <lineage>
        <taxon>unclassified sequences</taxon>
        <taxon>metagenomes</taxon>
        <taxon>organismal metagenomes</taxon>
    </lineage>
</organism>
<evidence type="ECO:0000256" key="8">
    <source>
        <dbReference type="ARBA" id="ARBA00023136"/>
    </source>
</evidence>
<keyword evidence="8 9" id="KW-0472">Membrane</keyword>
<accession>J9C4L4</accession>
<evidence type="ECO:0000313" key="10">
    <source>
        <dbReference type="EMBL" id="EJW94755.1"/>
    </source>
</evidence>
<keyword evidence="7 9" id="KW-1133">Transmembrane helix</keyword>
<feature type="transmembrane region" description="Helical" evidence="9">
    <location>
        <begin position="149"/>
        <end position="169"/>
    </location>
</feature>
<comment type="pathway">
    <text evidence="2">Cofactor biosynthesis; adenosylcobalamin biosynthesis.</text>
</comment>
<dbReference type="PANTHER" id="PTHR34308">
    <property type="entry name" value="COBALAMIN BIOSYNTHESIS PROTEIN CBIB"/>
    <property type="match status" value="1"/>
</dbReference>
<keyword evidence="4" id="KW-1003">Cell membrane</keyword>
<dbReference type="Pfam" id="PF03186">
    <property type="entry name" value="CobD_Cbib"/>
    <property type="match status" value="1"/>
</dbReference>
<evidence type="ECO:0000256" key="1">
    <source>
        <dbReference type="ARBA" id="ARBA00004651"/>
    </source>
</evidence>
<dbReference type="GO" id="GO:0005886">
    <property type="term" value="C:plasma membrane"/>
    <property type="evidence" value="ECO:0007669"/>
    <property type="project" value="UniProtKB-SubCell"/>
</dbReference>
<evidence type="ECO:0000256" key="4">
    <source>
        <dbReference type="ARBA" id="ARBA00022475"/>
    </source>
</evidence>
<evidence type="ECO:0000256" key="6">
    <source>
        <dbReference type="ARBA" id="ARBA00022692"/>
    </source>
</evidence>
<evidence type="ECO:0000256" key="3">
    <source>
        <dbReference type="ARBA" id="ARBA00006263"/>
    </source>
</evidence>
<evidence type="ECO:0000256" key="9">
    <source>
        <dbReference type="SAM" id="Phobius"/>
    </source>
</evidence>
<protein>
    <submittedName>
        <fullName evidence="10">Cobalamin biosynthesis protein CobD</fullName>
    </submittedName>
</protein>
<evidence type="ECO:0000256" key="7">
    <source>
        <dbReference type="ARBA" id="ARBA00022989"/>
    </source>
</evidence>
<keyword evidence="6 9" id="KW-0812">Transmembrane</keyword>
<dbReference type="HAMAP" id="MF_00024">
    <property type="entry name" value="CobD_CbiB"/>
    <property type="match status" value="1"/>
</dbReference>
<dbReference type="UniPathway" id="UPA00148"/>
<feature type="non-terminal residue" evidence="10">
    <location>
        <position position="181"/>
    </location>
</feature>